<dbReference type="PANTHER" id="PTHR15162">
    <property type="entry name" value="ASPARTOACYLASE"/>
    <property type="match status" value="1"/>
</dbReference>
<comment type="caution">
    <text evidence="6">The sequence shown here is derived from an EMBL/GenBank/DDBJ whole genome shotgun (WGS) entry which is preliminary data.</text>
</comment>
<keyword evidence="7" id="KW-1185">Reference proteome</keyword>
<evidence type="ECO:0000313" key="6">
    <source>
        <dbReference type="EMBL" id="MFB9054207.1"/>
    </source>
</evidence>
<dbReference type="Proteomes" id="UP001589605">
    <property type="component" value="Unassembled WGS sequence"/>
</dbReference>
<keyword evidence="4" id="KW-0862">Zinc</keyword>
<dbReference type="SUPFAM" id="SSF53187">
    <property type="entry name" value="Zn-dependent exopeptidases"/>
    <property type="match status" value="1"/>
</dbReference>
<keyword evidence="3" id="KW-0378">Hydrolase</keyword>
<evidence type="ECO:0000256" key="1">
    <source>
        <dbReference type="ARBA" id="ARBA00001947"/>
    </source>
</evidence>
<gene>
    <name evidence="6" type="ORF">ACFFVB_14050</name>
</gene>
<dbReference type="InterPro" id="IPR055438">
    <property type="entry name" value="AstE_AspA_cat"/>
</dbReference>
<evidence type="ECO:0000313" key="7">
    <source>
        <dbReference type="Proteomes" id="UP001589605"/>
    </source>
</evidence>
<evidence type="ECO:0000259" key="5">
    <source>
        <dbReference type="Pfam" id="PF24827"/>
    </source>
</evidence>
<evidence type="ECO:0000256" key="3">
    <source>
        <dbReference type="ARBA" id="ARBA00022801"/>
    </source>
</evidence>
<sequence length="301" mass="34165">MENNRIIGQYTSHKKGPLLIVTAGVHGNEPSGVQALEAVFKKLQNEKPIINGAFVGILANTNALKRGVRFIDEDLNRTWTDKNLKHKITDTSEKQEMFQLIEVLESLSETEFTDQYFMDCHTTSSDSLPYMSVQDVGQNLEWSQHFPLHIIKGFSDIVEGTIDGYFSSEGITGFTLEAGQHDSDTSKIYHEGMIWMLLEKACNLQVNDLKPIPPAIETTVKSTDKQRTFKIIHRFGLNPKDDFKIQAGFENFQPIHKGQHLATLNGSEIHSTWDAFIFMPLYQAKGNDGFFVIKYTVDRLY</sequence>
<keyword evidence="2" id="KW-0479">Metal-binding</keyword>
<dbReference type="PANTHER" id="PTHR15162:SF7">
    <property type="entry name" value="SUCCINYLGLUTAMATE DESUCCINYLASE"/>
    <property type="match status" value="1"/>
</dbReference>
<proteinExistence type="predicted"/>
<dbReference type="Gene3D" id="3.40.630.10">
    <property type="entry name" value="Zn peptidases"/>
    <property type="match status" value="1"/>
</dbReference>
<comment type="cofactor">
    <cofactor evidence="1">
        <name>Zn(2+)</name>
        <dbReference type="ChEBI" id="CHEBI:29105"/>
    </cofactor>
</comment>
<accession>A0ABV5F441</accession>
<dbReference type="EMBL" id="JBHMEZ010000012">
    <property type="protein sequence ID" value="MFB9054207.1"/>
    <property type="molecule type" value="Genomic_DNA"/>
</dbReference>
<protein>
    <submittedName>
        <fullName evidence="6">Succinylglutamate desuccinylase/aspartoacylase family protein</fullName>
    </submittedName>
</protein>
<feature type="domain" description="Succinylglutamate desuccinylase/Aspartoacylase catalytic" evidence="5">
    <location>
        <begin position="16"/>
        <end position="181"/>
    </location>
</feature>
<dbReference type="Pfam" id="PF24827">
    <property type="entry name" value="AstE_AspA_cat"/>
    <property type="match status" value="1"/>
</dbReference>
<organism evidence="6 7">
    <name type="scientific">Formosa undariae</name>
    <dbReference type="NCBI Taxonomy" id="1325436"/>
    <lineage>
        <taxon>Bacteria</taxon>
        <taxon>Pseudomonadati</taxon>
        <taxon>Bacteroidota</taxon>
        <taxon>Flavobacteriia</taxon>
        <taxon>Flavobacteriales</taxon>
        <taxon>Flavobacteriaceae</taxon>
        <taxon>Formosa</taxon>
    </lineage>
</organism>
<name>A0ABV5F441_9FLAO</name>
<evidence type="ECO:0000256" key="2">
    <source>
        <dbReference type="ARBA" id="ARBA00022723"/>
    </source>
</evidence>
<reference evidence="6 7" key="1">
    <citation type="submission" date="2024-09" db="EMBL/GenBank/DDBJ databases">
        <authorList>
            <person name="Sun Q."/>
            <person name="Mori K."/>
        </authorList>
    </citation>
    <scope>NUCLEOTIDE SEQUENCE [LARGE SCALE GENOMIC DNA]</scope>
    <source>
        <strain evidence="6 7">CECT 8286</strain>
    </source>
</reference>
<evidence type="ECO:0000256" key="4">
    <source>
        <dbReference type="ARBA" id="ARBA00022833"/>
    </source>
</evidence>
<dbReference type="RefSeq" id="WP_382383681.1">
    <property type="nucleotide sequence ID" value="NZ_JBHMEZ010000012.1"/>
</dbReference>
<dbReference type="InterPro" id="IPR050178">
    <property type="entry name" value="AspA/AstE_fam"/>
</dbReference>